<evidence type="ECO:0000259" key="5">
    <source>
        <dbReference type="SMART" id="SM00199"/>
    </source>
</evidence>
<comment type="similarity">
    <text evidence="1 4">Belongs to the intercrine beta (chemokine CC) family.</text>
</comment>
<dbReference type="InterPro" id="IPR001811">
    <property type="entry name" value="Chemokine_IL8-like_dom"/>
</dbReference>
<dbReference type="InterPro" id="IPR000827">
    <property type="entry name" value="Chemokine_CC_CS"/>
</dbReference>
<keyword evidence="4" id="KW-0145">Chemotaxis</keyword>
<dbReference type="Gene3D" id="2.40.50.40">
    <property type="match status" value="1"/>
</dbReference>
<evidence type="ECO:0000256" key="3">
    <source>
        <dbReference type="ARBA" id="ARBA00023157"/>
    </source>
</evidence>
<protein>
    <recommendedName>
        <fullName evidence="4">C-C motif chemokine</fullName>
    </recommendedName>
</protein>
<accession>A0A3Q0S602</accession>
<reference evidence="6" key="2">
    <citation type="submission" date="2025-09" db="UniProtKB">
        <authorList>
            <consortium name="Ensembl"/>
        </authorList>
    </citation>
    <scope>IDENTIFICATION</scope>
</reference>
<keyword evidence="4" id="KW-0964">Secreted</keyword>
<name>A0A3Q0S602_AMPCI</name>
<evidence type="ECO:0000256" key="1">
    <source>
        <dbReference type="ARBA" id="ARBA00010868"/>
    </source>
</evidence>
<dbReference type="PROSITE" id="PS00472">
    <property type="entry name" value="SMALL_CYTOKINES_CC"/>
    <property type="match status" value="1"/>
</dbReference>
<evidence type="ECO:0000256" key="2">
    <source>
        <dbReference type="ARBA" id="ARBA00022514"/>
    </source>
</evidence>
<keyword evidence="2 4" id="KW-0202">Cytokine</keyword>
<evidence type="ECO:0000256" key="4">
    <source>
        <dbReference type="RuleBase" id="RU361150"/>
    </source>
</evidence>
<dbReference type="CDD" id="cd00272">
    <property type="entry name" value="Chemokine_CC"/>
    <property type="match status" value="1"/>
</dbReference>
<dbReference type="STRING" id="61819.ENSACIP00000020274"/>
<reference evidence="6" key="1">
    <citation type="submission" date="2025-08" db="UniProtKB">
        <authorList>
            <consortium name="Ensembl"/>
        </authorList>
    </citation>
    <scope>IDENTIFICATION</scope>
</reference>
<evidence type="ECO:0000313" key="6">
    <source>
        <dbReference type="Ensembl" id="ENSACIP00000020274.1"/>
    </source>
</evidence>
<dbReference type="Proteomes" id="UP000261340">
    <property type="component" value="Unplaced"/>
</dbReference>
<dbReference type="GeneTree" id="ENSGT00940000171869"/>
<dbReference type="InterPro" id="IPR036048">
    <property type="entry name" value="Interleukin_8-like_sf"/>
</dbReference>
<dbReference type="PANTHER" id="PTHR12015">
    <property type="entry name" value="SMALL INDUCIBLE CYTOKINE A"/>
    <property type="match status" value="1"/>
</dbReference>
<dbReference type="GO" id="GO:0005615">
    <property type="term" value="C:extracellular space"/>
    <property type="evidence" value="ECO:0007669"/>
    <property type="project" value="UniProtKB-KW"/>
</dbReference>
<dbReference type="GO" id="GO:0006955">
    <property type="term" value="P:immune response"/>
    <property type="evidence" value="ECO:0007669"/>
    <property type="project" value="InterPro"/>
</dbReference>
<dbReference type="PANTHER" id="PTHR12015:SF108">
    <property type="entry name" value="C-C MOTIF CHEMOKINE 20"/>
    <property type="match status" value="1"/>
</dbReference>
<dbReference type="OMA" id="QVESHHT"/>
<feature type="domain" description="Chemokine interleukin-8-like" evidence="5">
    <location>
        <begin position="26"/>
        <end position="84"/>
    </location>
</feature>
<evidence type="ECO:0000313" key="7">
    <source>
        <dbReference type="Proteomes" id="UP000261340"/>
    </source>
</evidence>
<dbReference type="GO" id="GO:0008009">
    <property type="term" value="F:chemokine activity"/>
    <property type="evidence" value="ECO:0007669"/>
    <property type="project" value="InterPro"/>
</dbReference>
<comment type="subcellular location">
    <subcellularLocation>
        <location evidence="4">Secreted</location>
    </subcellularLocation>
</comment>
<dbReference type="SUPFAM" id="SSF54117">
    <property type="entry name" value="Interleukin 8-like chemokines"/>
    <property type="match status" value="1"/>
</dbReference>
<dbReference type="FunFam" id="2.40.50.40:FF:000002">
    <property type="entry name" value="C-C motif chemokine"/>
    <property type="match status" value="1"/>
</dbReference>
<dbReference type="Ensembl" id="ENSACIT00000020809.1">
    <property type="protein sequence ID" value="ENSACIP00000020274.1"/>
    <property type="gene ID" value="ENSACIG00000015760.1"/>
</dbReference>
<dbReference type="InterPro" id="IPR039809">
    <property type="entry name" value="Chemokine_b/g/d"/>
</dbReference>
<keyword evidence="3" id="KW-1015">Disulfide bond</keyword>
<dbReference type="SMART" id="SM00199">
    <property type="entry name" value="SCY"/>
    <property type="match status" value="1"/>
</dbReference>
<proteinExistence type="inferred from homology"/>
<dbReference type="Pfam" id="PF00048">
    <property type="entry name" value="IL8"/>
    <property type="match status" value="1"/>
</dbReference>
<dbReference type="AlphaFoldDB" id="A0A3Q0S602"/>
<organism evidence="6 7">
    <name type="scientific">Amphilophus citrinellus</name>
    <name type="common">Midas cichlid</name>
    <name type="synonym">Cichlasoma citrinellum</name>
    <dbReference type="NCBI Taxonomy" id="61819"/>
    <lineage>
        <taxon>Eukaryota</taxon>
        <taxon>Metazoa</taxon>
        <taxon>Chordata</taxon>
        <taxon>Craniata</taxon>
        <taxon>Vertebrata</taxon>
        <taxon>Euteleostomi</taxon>
        <taxon>Actinopterygii</taxon>
        <taxon>Neopterygii</taxon>
        <taxon>Teleostei</taxon>
        <taxon>Neoteleostei</taxon>
        <taxon>Acanthomorphata</taxon>
        <taxon>Ovalentaria</taxon>
        <taxon>Cichlomorphae</taxon>
        <taxon>Cichliformes</taxon>
        <taxon>Cichlidae</taxon>
        <taxon>New World cichlids</taxon>
        <taxon>Cichlasomatinae</taxon>
        <taxon>Heroini</taxon>
        <taxon>Amphilophus</taxon>
    </lineage>
</organism>
<sequence length="89" mass="10025">ISPLDVDRLPISGWFVLSPCLCANGPDNCCFVFYPRRINKNLIRSYTVSDPRCAKAAVILVTKNSRQICADPSLSWVKNIIKTVDEYSF</sequence>
<keyword evidence="7" id="KW-1185">Reference proteome</keyword>